<name>A0ABX0SQ21_9ACTN</name>
<dbReference type="EMBL" id="JAAMOZ010000006">
    <property type="protein sequence ID" value="NIH58852.1"/>
    <property type="molecule type" value="Genomic_DNA"/>
</dbReference>
<dbReference type="RefSeq" id="WP_167172141.1">
    <property type="nucleotide sequence ID" value="NZ_BAAAOO010000006.1"/>
</dbReference>
<reference evidence="2 3" key="1">
    <citation type="submission" date="2020-02" db="EMBL/GenBank/DDBJ databases">
        <title>Sequencing the genomes of 1000 actinobacteria strains.</title>
        <authorList>
            <person name="Klenk H.-P."/>
        </authorList>
    </citation>
    <scope>NUCLEOTIDE SEQUENCE [LARGE SCALE GENOMIC DNA]</scope>
    <source>
        <strain evidence="2 3">DSM 19609</strain>
    </source>
</reference>
<accession>A0ABX0SQ21</accession>
<proteinExistence type="predicted"/>
<feature type="transmembrane region" description="Helical" evidence="1">
    <location>
        <begin position="23"/>
        <end position="43"/>
    </location>
</feature>
<gene>
    <name evidence="2" type="ORF">FB473_003554</name>
</gene>
<keyword evidence="1" id="KW-0812">Transmembrane</keyword>
<evidence type="ECO:0000256" key="1">
    <source>
        <dbReference type="SAM" id="Phobius"/>
    </source>
</evidence>
<evidence type="ECO:0000313" key="2">
    <source>
        <dbReference type="EMBL" id="NIH58852.1"/>
    </source>
</evidence>
<evidence type="ECO:0000313" key="3">
    <source>
        <dbReference type="Proteomes" id="UP000749311"/>
    </source>
</evidence>
<keyword evidence="3" id="KW-1185">Reference proteome</keyword>
<keyword evidence="1" id="KW-1133">Transmembrane helix</keyword>
<dbReference type="Proteomes" id="UP000749311">
    <property type="component" value="Unassembled WGS sequence"/>
</dbReference>
<sequence>MSMPVATAVPRARRTTPPPGAGVWWVPACLVVALAVAFCLFTARDLFPMRYVTQRPGATWTDRYGISYTVLAREQLDEVPGIGTAPVPADEGAVFLRYTVQVDGYVYLEGESGATVCLFSLVDADHLTWERSSDVYDELRPGTCRTDDSDDGESAPSQQVYPVFEVPESMVGGLVGLLPTNAERFGAPLLSEPD</sequence>
<organism evidence="2 3">
    <name type="scientific">Brooklawnia cerclae</name>
    <dbReference type="NCBI Taxonomy" id="349934"/>
    <lineage>
        <taxon>Bacteria</taxon>
        <taxon>Bacillati</taxon>
        <taxon>Actinomycetota</taxon>
        <taxon>Actinomycetes</taxon>
        <taxon>Propionibacteriales</taxon>
        <taxon>Propionibacteriaceae</taxon>
        <taxon>Brooklawnia</taxon>
    </lineage>
</organism>
<comment type="caution">
    <text evidence="2">The sequence shown here is derived from an EMBL/GenBank/DDBJ whole genome shotgun (WGS) entry which is preliminary data.</text>
</comment>
<keyword evidence="1" id="KW-0472">Membrane</keyword>
<protein>
    <submittedName>
        <fullName evidence="2">Uncharacterized protein</fullName>
    </submittedName>
</protein>